<dbReference type="AlphaFoldDB" id="A0A9P7KA97"/>
<keyword evidence="5 14" id="KW-0349">Heme</keyword>
<dbReference type="InterPro" id="IPR050364">
    <property type="entry name" value="Cytochrome_P450_fung"/>
</dbReference>
<dbReference type="PRINTS" id="PR00385">
    <property type="entry name" value="P450"/>
</dbReference>
<evidence type="ECO:0000256" key="6">
    <source>
        <dbReference type="ARBA" id="ARBA00022692"/>
    </source>
</evidence>
<dbReference type="GO" id="GO:0016705">
    <property type="term" value="F:oxidoreductase activity, acting on paired donors, with incorporation or reduction of molecular oxygen"/>
    <property type="evidence" value="ECO:0007669"/>
    <property type="project" value="InterPro"/>
</dbReference>
<keyword evidence="17" id="KW-1185">Reference proteome</keyword>
<evidence type="ECO:0000256" key="1">
    <source>
        <dbReference type="ARBA" id="ARBA00001971"/>
    </source>
</evidence>
<comment type="subcellular location">
    <subcellularLocation>
        <location evidence="2">Membrane</location>
        <topology evidence="2">Single-pass membrane protein</topology>
    </subcellularLocation>
</comment>
<dbReference type="PROSITE" id="PS00086">
    <property type="entry name" value="CYTOCHROME_P450"/>
    <property type="match status" value="1"/>
</dbReference>
<dbReference type="SUPFAM" id="SSF48264">
    <property type="entry name" value="Cytochrome P450"/>
    <property type="match status" value="1"/>
</dbReference>
<dbReference type="Gene3D" id="1.10.630.10">
    <property type="entry name" value="Cytochrome P450"/>
    <property type="match status" value="1"/>
</dbReference>
<dbReference type="Pfam" id="PF00067">
    <property type="entry name" value="p450"/>
    <property type="match status" value="1"/>
</dbReference>
<evidence type="ECO:0000256" key="3">
    <source>
        <dbReference type="ARBA" id="ARBA00005179"/>
    </source>
</evidence>
<keyword evidence="6" id="KW-0812">Transmembrane</keyword>
<protein>
    <recommendedName>
        <fullName evidence="18">Cytochrome P450</fullName>
    </recommendedName>
</protein>
<dbReference type="GO" id="GO:0020037">
    <property type="term" value="F:heme binding"/>
    <property type="evidence" value="ECO:0007669"/>
    <property type="project" value="InterPro"/>
</dbReference>
<keyword evidence="13" id="KW-0325">Glycoprotein</keyword>
<keyword evidence="8" id="KW-1133">Transmembrane helix</keyword>
<gene>
    <name evidence="16" type="ORF">DXG03_001549</name>
</gene>
<keyword evidence="7 14" id="KW-0479">Metal-binding</keyword>
<evidence type="ECO:0000256" key="12">
    <source>
        <dbReference type="ARBA" id="ARBA00023136"/>
    </source>
</evidence>
<dbReference type="GO" id="GO:0016020">
    <property type="term" value="C:membrane"/>
    <property type="evidence" value="ECO:0007669"/>
    <property type="project" value="UniProtKB-SubCell"/>
</dbReference>
<evidence type="ECO:0000313" key="16">
    <source>
        <dbReference type="EMBL" id="KAG5643123.1"/>
    </source>
</evidence>
<dbReference type="Proteomes" id="UP000775547">
    <property type="component" value="Unassembled WGS sequence"/>
</dbReference>
<dbReference type="OrthoDB" id="2789670at2759"/>
<evidence type="ECO:0000256" key="11">
    <source>
        <dbReference type="ARBA" id="ARBA00023033"/>
    </source>
</evidence>
<evidence type="ECO:0000256" key="2">
    <source>
        <dbReference type="ARBA" id="ARBA00004167"/>
    </source>
</evidence>
<dbReference type="GO" id="GO:0004497">
    <property type="term" value="F:monooxygenase activity"/>
    <property type="evidence" value="ECO:0007669"/>
    <property type="project" value="UniProtKB-KW"/>
</dbReference>
<evidence type="ECO:0000256" key="10">
    <source>
        <dbReference type="ARBA" id="ARBA00023004"/>
    </source>
</evidence>
<dbReference type="PRINTS" id="PR00463">
    <property type="entry name" value="EP450I"/>
</dbReference>
<comment type="pathway">
    <text evidence="3">Secondary metabolite biosynthesis.</text>
</comment>
<comment type="similarity">
    <text evidence="4 15">Belongs to the cytochrome P450 family.</text>
</comment>
<evidence type="ECO:0000256" key="14">
    <source>
        <dbReference type="PIRSR" id="PIRSR602401-1"/>
    </source>
</evidence>
<evidence type="ECO:0000256" key="7">
    <source>
        <dbReference type="ARBA" id="ARBA00022723"/>
    </source>
</evidence>
<proteinExistence type="inferred from homology"/>
<keyword evidence="11 15" id="KW-0503">Monooxygenase</keyword>
<evidence type="ECO:0000256" key="4">
    <source>
        <dbReference type="ARBA" id="ARBA00010617"/>
    </source>
</evidence>
<dbReference type="PANTHER" id="PTHR46300:SF2">
    <property type="entry name" value="CYTOCHROME P450 MONOOXYGENASE ALNH-RELATED"/>
    <property type="match status" value="1"/>
</dbReference>
<evidence type="ECO:0008006" key="18">
    <source>
        <dbReference type="Google" id="ProtNLM"/>
    </source>
</evidence>
<keyword evidence="9 15" id="KW-0560">Oxidoreductase</keyword>
<evidence type="ECO:0000256" key="13">
    <source>
        <dbReference type="ARBA" id="ARBA00023180"/>
    </source>
</evidence>
<dbReference type="InterPro" id="IPR002401">
    <property type="entry name" value="Cyt_P450_E_grp-I"/>
</dbReference>
<accession>A0A9P7KA97</accession>
<dbReference type="InterPro" id="IPR036396">
    <property type="entry name" value="Cyt_P450_sf"/>
</dbReference>
<comment type="cofactor">
    <cofactor evidence="1 14">
        <name>heme</name>
        <dbReference type="ChEBI" id="CHEBI:30413"/>
    </cofactor>
</comment>
<feature type="binding site" description="axial binding residue" evidence="14">
    <location>
        <position position="118"/>
    </location>
    <ligand>
        <name>heme</name>
        <dbReference type="ChEBI" id="CHEBI:30413"/>
    </ligand>
    <ligandPart>
        <name>Fe</name>
        <dbReference type="ChEBI" id="CHEBI:18248"/>
    </ligandPart>
</feature>
<evidence type="ECO:0000256" key="9">
    <source>
        <dbReference type="ARBA" id="ARBA00023002"/>
    </source>
</evidence>
<organism evidence="16 17">
    <name type="scientific">Asterophora parasitica</name>
    <dbReference type="NCBI Taxonomy" id="117018"/>
    <lineage>
        <taxon>Eukaryota</taxon>
        <taxon>Fungi</taxon>
        <taxon>Dikarya</taxon>
        <taxon>Basidiomycota</taxon>
        <taxon>Agaricomycotina</taxon>
        <taxon>Agaricomycetes</taxon>
        <taxon>Agaricomycetidae</taxon>
        <taxon>Agaricales</taxon>
        <taxon>Tricholomatineae</taxon>
        <taxon>Lyophyllaceae</taxon>
        <taxon>Asterophora</taxon>
    </lineage>
</organism>
<evidence type="ECO:0000256" key="5">
    <source>
        <dbReference type="ARBA" id="ARBA00022617"/>
    </source>
</evidence>
<dbReference type="GO" id="GO:0005506">
    <property type="term" value="F:iron ion binding"/>
    <property type="evidence" value="ECO:0007669"/>
    <property type="project" value="InterPro"/>
</dbReference>
<name>A0A9P7KA97_9AGAR</name>
<evidence type="ECO:0000256" key="8">
    <source>
        <dbReference type="ARBA" id="ARBA00022989"/>
    </source>
</evidence>
<dbReference type="InterPro" id="IPR001128">
    <property type="entry name" value="Cyt_P450"/>
</dbReference>
<sequence>MVRNPEVFRKAQEELDQVIGSGRLPTFDDRGSLPYLECILKEVLRWNPPVPLGIPHRVMEDDSYRGYHIPKGTTLIVNIFAILHDCLEPEEFRPERYAQKTDLPDPREVVFGFGRRICPGRHFAESSVWCIMANVVATLDISRTPEDQERDTFPEFKFTSGFVRHPQPFACSIRPRSSKVTTLIQEAKTHIDL</sequence>
<dbReference type="PANTHER" id="PTHR46300">
    <property type="entry name" value="P450, PUTATIVE (EUROFUNG)-RELATED-RELATED"/>
    <property type="match status" value="1"/>
</dbReference>
<evidence type="ECO:0000313" key="17">
    <source>
        <dbReference type="Proteomes" id="UP000775547"/>
    </source>
</evidence>
<keyword evidence="12" id="KW-0472">Membrane</keyword>
<dbReference type="EMBL" id="JABCKV010000133">
    <property type="protein sequence ID" value="KAG5643123.1"/>
    <property type="molecule type" value="Genomic_DNA"/>
</dbReference>
<dbReference type="InterPro" id="IPR017972">
    <property type="entry name" value="Cyt_P450_CS"/>
</dbReference>
<reference evidence="16" key="2">
    <citation type="submission" date="2021-10" db="EMBL/GenBank/DDBJ databases">
        <title>Phylogenomics reveals ancestral predisposition of the termite-cultivated fungus Termitomyces towards a domesticated lifestyle.</title>
        <authorList>
            <person name="Auxier B."/>
            <person name="Grum-Grzhimaylo A."/>
            <person name="Cardenas M.E."/>
            <person name="Lodge J.D."/>
            <person name="Laessoe T."/>
            <person name="Pedersen O."/>
            <person name="Smith M.E."/>
            <person name="Kuyper T.W."/>
            <person name="Franco-Molano E.A."/>
            <person name="Baroni T.J."/>
            <person name="Aanen D.K."/>
        </authorList>
    </citation>
    <scope>NUCLEOTIDE SEQUENCE</scope>
    <source>
        <strain evidence="16">AP01</strain>
        <tissue evidence="16">Mycelium</tissue>
    </source>
</reference>
<comment type="caution">
    <text evidence="16">The sequence shown here is derived from an EMBL/GenBank/DDBJ whole genome shotgun (WGS) entry which is preliminary data.</text>
</comment>
<reference evidence="16" key="1">
    <citation type="submission" date="2020-07" db="EMBL/GenBank/DDBJ databases">
        <authorList>
            <person name="Nieuwenhuis M."/>
            <person name="Van De Peppel L.J.J."/>
        </authorList>
    </citation>
    <scope>NUCLEOTIDE SEQUENCE</scope>
    <source>
        <strain evidence="16">AP01</strain>
        <tissue evidence="16">Mycelium</tissue>
    </source>
</reference>
<keyword evidence="10 14" id="KW-0408">Iron</keyword>
<evidence type="ECO:0000256" key="15">
    <source>
        <dbReference type="RuleBase" id="RU000461"/>
    </source>
</evidence>